<dbReference type="PANTHER" id="PTHR13799:SF14">
    <property type="entry name" value="GTP CYCLOHYDROLASE 1 TYPE 2 HOMOLOG"/>
    <property type="match status" value="1"/>
</dbReference>
<dbReference type="AlphaFoldDB" id="A0A0C5VPB7"/>
<evidence type="ECO:0000313" key="5">
    <source>
        <dbReference type="Proteomes" id="UP000032266"/>
    </source>
</evidence>
<dbReference type="NCBIfam" id="TIGR00486">
    <property type="entry name" value="YbgI_SA1388"/>
    <property type="match status" value="1"/>
</dbReference>
<keyword evidence="5" id="KW-1185">Reference proteome</keyword>
<name>A0A0C5VPB7_9GAMM</name>
<organism evidence="4 5">
    <name type="scientific">Gynuella sunshinyii YC6258</name>
    <dbReference type="NCBI Taxonomy" id="1445510"/>
    <lineage>
        <taxon>Bacteria</taxon>
        <taxon>Pseudomonadati</taxon>
        <taxon>Pseudomonadota</taxon>
        <taxon>Gammaproteobacteria</taxon>
        <taxon>Oceanospirillales</taxon>
        <taxon>Saccharospirillaceae</taxon>
        <taxon>Gynuella</taxon>
    </lineage>
</organism>
<feature type="binding site" evidence="3">
    <location>
        <position position="65"/>
    </location>
    <ligand>
        <name>a divalent metal cation</name>
        <dbReference type="ChEBI" id="CHEBI:60240"/>
        <label>1</label>
    </ligand>
</feature>
<dbReference type="GO" id="GO:0005737">
    <property type="term" value="C:cytoplasm"/>
    <property type="evidence" value="ECO:0007669"/>
    <property type="project" value="TreeGrafter"/>
</dbReference>
<dbReference type="STRING" id="1445510.YC6258_04465"/>
<feature type="binding site" evidence="3">
    <location>
        <position position="224"/>
    </location>
    <ligand>
        <name>a divalent metal cation</name>
        <dbReference type="ChEBI" id="CHEBI:60240"/>
        <label>1</label>
    </ligand>
</feature>
<dbReference type="Proteomes" id="UP000032266">
    <property type="component" value="Chromosome"/>
</dbReference>
<dbReference type="InterPro" id="IPR036069">
    <property type="entry name" value="DUF34/NIF3_sf"/>
</dbReference>
<dbReference type="InterPro" id="IPR002678">
    <property type="entry name" value="DUF34/NIF3"/>
</dbReference>
<dbReference type="Pfam" id="PF01784">
    <property type="entry name" value="DUF34_NIF3"/>
    <property type="match status" value="1"/>
</dbReference>
<proteinExistence type="inferred from homology"/>
<comment type="similarity">
    <text evidence="1">Belongs to the GTP cyclohydrolase I type 2/NIF3 family.</text>
</comment>
<dbReference type="OrthoDB" id="9800881at2"/>
<dbReference type="EMBL" id="CP007142">
    <property type="protein sequence ID" value="AJQ96497.1"/>
    <property type="molecule type" value="Genomic_DNA"/>
</dbReference>
<dbReference type="PATRIC" id="fig|1445510.3.peg.4429"/>
<evidence type="ECO:0000256" key="3">
    <source>
        <dbReference type="PIRSR" id="PIRSR602678-1"/>
    </source>
</evidence>
<reference evidence="4 5" key="1">
    <citation type="submission" date="2014-01" db="EMBL/GenBank/DDBJ databases">
        <title>Full genme sequencing of cellulolytic bacterium Gynuella sunshinyii YC6258T gen. nov., sp. nov.</title>
        <authorList>
            <person name="Khan H."/>
            <person name="Chung E.J."/>
            <person name="Chung Y.R."/>
        </authorList>
    </citation>
    <scope>NUCLEOTIDE SEQUENCE [LARGE SCALE GENOMIC DNA]</scope>
    <source>
        <strain evidence="4 5">YC6258</strain>
    </source>
</reference>
<dbReference type="PANTHER" id="PTHR13799">
    <property type="entry name" value="NGG1 INTERACTING FACTOR 3"/>
    <property type="match status" value="1"/>
</dbReference>
<dbReference type="GO" id="GO:0046872">
    <property type="term" value="F:metal ion binding"/>
    <property type="evidence" value="ECO:0007669"/>
    <property type="project" value="UniProtKB-KW"/>
</dbReference>
<accession>A0A0C5VPB7</accession>
<gene>
    <name evidence="4" type="ORF">YC6258_04465</name>
</gene>
<feature type="binding site" evidence="3">
    <location>
        <position position="103"/>
    </location>
    <ligand>
        <name>a divalent metal cation</name>
        <dbReference type="ChEBI" id="CHEBI:60240"/>
        <label>1</label>
    </ligand>
</feature>
<dbReference type="Gene3D" id="3.40.1390.30">
    <property type="entry name" value="NIF3 (NGG1p interacting factor 3)-like"/>
    <property type="match status" value="2"/>
</dbReference>
<evidence type="ECO:0000313" key="4">
    <source>
        <dbReference type="EMBL" id="AJQ96497.1"/>
    </source>
</evidence>
<evidence type="ECO:0000256" key="2">
    <source>
        <dbReference type="ARBA" id="ARBA00022723"/>
    </source>
</evidence>
<evidence type="ECO:0008006" key="6">
    <source>
        <dbReference type="Google" id="ProtNLM"/>
    </source>
</evidence>
<dbReference type="RefSeq" id="WP_044618494.1">
    <property type="nucleotide sequence ID" value="NZ_CP007142.1"/>
</dbReference>
<dbReference type="KEGG" id="gsn:YC6258_04465"/>
<evidence type="ECO:0000256" key="1">
    <source>
        <dbReference type="ARBA" id="ARBA00006964"/>
    </source>
</evidence>
<keyword evidence="2 3" id="KW-0479">Metal-binding</keyword>
<protein>
    <recommendedName>
        <fullName evidence="6">Dinuclear metal center protein, YbgI/SA1388 family</fullName>
    </recommendedName>
</protein>
<sequence>MSVQRTDLQGYLDKLLNVADIRDYCPNGLQVEGRNVIQKIVTGVTASQKLIDRAIELQADAIIVHHGYFWKSESAPIVGMKHKRIHALMTHEINLFAYHLPLDVHSQFGNNIQLAQLMGVNVVASLGDLCSNAIGLVTEFEQPRSGAEVRRWLEDLLSFPVIHVEQSRPIKTLALCTGAAQGFIDEVAALGVDAYLSGEISEPTVHAAEEQGLHYFAAGHHATERYGVKALGEHLAAQFDVAVEFVDLPIPV</sequence>
<dbReference type="SUPFAM" id="SSF102705">
    <property type="entry name" value="NIF3 (NGG1p interacting factor 3)-like"/>
    <property type="match status" value="1"/>
</dbReference>
<feature type="binding site" evidence="3">
    <location>
        <position position="220"/>
    </location>
    <ligand>
        <name>a divalent metal cation</name>
        <dbReference type="ChEBI" id="CHEBI:60240"/>
        <label>1</label>
    </ligand>
</feature>
<dbReference type="HOGENOM" id="CLU_037423_3_0_6"/>
<feature type="binding site" evidence="3">
    <location>
        <position position="66"/>
    </location>
    <ligand>
        <name>a divalent metal cation</name>
        <dbReference type="ChEBI" id="CHEBI:60240"/>
        <label>1</label>
    </ligand>
</feature>